<evidence type="ECO:0000313" key="3">
    <source>
        <dbReference type="EMBL" id="SDE84985.1"/>
    </source>
</evidence>
<dbReference type="Gene3D" id="3.40.50.2020">
    <property type="match status" value="1"/>
</dbReference>
<evidence type="ECO:0000313" key="4">
    <source>
        <dbReference type="Proteomes" id="UP000182114"/>
    </source>
</evidence>
<organism evidence="3 4">
    <name type="scientific">Cellulophaga baltica</name>
    <dbReference type="NCBI Taxonomy" id="76594"/>
    <lineage>
        <taxon>Bacteria</taxon>
        <taxon>Pseudomonadati</taxon>
        <taxon>Bacteroidota</taxon>
        <taxon>Flavobacteriia</taxon>
        <taxon>Flavobacteriales</taxon>
        <taxon>Flavobacteriaceae</taxon>
        <taxon>Cellulophaga</taxon>
    </lineage>
</organism>
<dbReference type="CDD" id="cd06223">
    <property type="entry name" value="PRTases_typeI"/>
    <property type="match status" value="1"/>
</dbReference>
<dbReference type="Proteomes" id="UP000182114">
    <property type="component" value="Unassembled WGS sequence"/>
</dbReference>
<dbReference type="EMBL" id="FNBD01000004">
    <property type="protein sequence ID" value="SDE84985.1"/>
    <property type="molecule type" value="Genomic_DNA"/>
</dbReference>
<dbReference type="PANTHER" id="PTHR42988:SF2">
    <property type="entry name" value="CYCLIC NUCLEOTIDE PHOSPHODIESTERASE CBUA0032-RELATED"/>
    <property type="match status" value="1"/>
</dbReference>
<keyword evidence="2" id="KW-0378">Hydrolase</keyword>
<dbReference type="AlphaFoldDB" id="A0A1G7GA82"/>
<name>A0A1G7GA82_9FLAO</name>
<dbReference type="GO" id="GO:0046872">
    <property type="term" value="F:metal ion binding"/>
    <property type="evidence" value="ECO:0007669"/>
    <property type="project" value="UniProtKB-KW"/>
</dbReference>
<dbReference type="RefSeq" id="WP_074538094.1">
    <property type="nucleotide sequence ID" value="NZ_FNBD01000004.1"/>
</dbReference>
<dbReference type="SUPFAM" id="SSF56300">
    <property type="entry name" value="Metallo-dependent phosphatases"/>
    <property type="match status" value="1"/>
</dbReference>
<gene>
    <name evidence="3" type="ORF">SAMN04487992_104236</name>
</gene>
<dbReference type="GO" id="GO:0016787">
    <property type="term" value="F:hydrolase activity"/>
    <property type="evidence" value="ECO:0007669"/>
    <property type="project" value="UniProtKB-KW"/>
</dbReference>
<sequence>MDSIILHISDFHVSLDKKLKDERVNSDSFLRASKEGLSSQYIDKFIQKVKQEFNSKNIYLLVTGDITDCGAELEFNYAKTYLENIITELNIKKECVLLIPGDHDIHRRDIEDFIYSKEDYTKEEINKAKFKNFSAFYEGILGKKFTPNEVIFDTLKIENSFLLLGVNSSYYVDLENTEGKIDVEKFKLELNKKTKDSELKNVICCHHNIASLYEDKNSGQWNKTNRLAFITALESKDIKFIFSGNEHTSGCKKITGDSITISDSGALSSKKDDCAFKIYELENNDSDDIILINHIYGLQKVGNNDDLYYWEKRTNSDAKQPKKFEISIAKPPVLEDEITELVESLPTEDSAVESLNILEIKNSNSDVYYNSEFTDVLYDKVKELNLFHSGHFHWSETSRAHNWIDTSKLIENKDNLSLAKNAIIDVIEKKNFSDQIDLIIGLGYEGNIISSKAAIKFNKDYAFLPYSYRHDEHHKYENELNFDNKSKDYKNVLIITDVVNDGRTIRKLIRKRQDNFFKNVDKVYVVSLFYTGESILNNDILNYDFIKTIPDYDIEKDEEVNNIEFYTVKSLKVEKCPYGDDFRETCLIVKDKLGCVNLFYDESKYIK</sequence>
<dbReference type="InterPro" id="IPR050884">
    <property type="entry name" value="CNP_phosphodiesterase-III"/>
</dbReference>
<dbReference type="SUPFAM" id="SSF53271">
    <property type="entry name" value="PRTase-like"/>
    <property type="match status" value="1"/>
</dbReference>
<protein>
    <submittedName>
        <fullName evidence="3">Uncharacterized protein</fullName>
    </submittedName>
</protein>
<dbReference type="InterPro" id="IPR029057">
    <property type="entry name" value="PRTase-like"/>
</dbReference>
<dbReference type="InterPro" id="IPR000836">
    <property type="entry name" value="PRTase_dom"/>
</dbReference>
<accession>A0A1G7GA82</accession>
<dbReference type="Gene3D" id="3.60.21.10">
    <property type="match status" value="1"/>
</dbReference>
<keyword evidence="4" id="KW-1185">Reference proteome</keyword>
<evidence type="ECO:0000256" key="1">
    <source>
        <dbReference type="ARBA" id="ARBA00022723"/>
    </source>
</evidence>
<evidence type="ECO:0000256" key="2">
    <source>
        <dbReference type="ARBA" id="ARBA00022801"/>
    </source>
</evidence>
<proteinExistence type="predicted"/>
<dbReference type="PANTHER" id="PTHR42988">
    <property type="entry name" value="PHOSPHOHYDROLASE"/>
    <property type="match status" value="1"/>
</dbReference>
<reference evidence="4" key="1">
    <citation type="submission" date="2016-10" db="EMBL/GenBank/DDBJ databases">
        <authorList>
            <person name="Varghese N."/>
            <person name="Submissions S."/>
        </authorList>
    </citation>
    <scope>NUCLEOTIDE SEQUENCE [LARGE SCALE GENOMIC DNA]</scope>
    <source>
        <strain evidence="4">DSM 24729</strain>
    </source>
</reference>
<keyword evidence="1" id="KW-0479">Metal-binding</keyword>
<dbReference type="InterPro" id="IPR029052">
    <property type="entry name" value="Metallo-depent_PP-like"/>
</dbReference>